<dbReference type="PANTHER" id="PTHR43003">
    <property type="entry name" value="DNA-3-METHYLADENINE GLYCOSYLASE"/>
    <property type="match status" value="1"/>
</dbReference>
<sequence>MNKEAYKHLSEVDPILSNILHEVELEPIENTHSIFHDLMSCVIEQQIHYRSTKNIFKNLLAKADITLLTLDNFPIFEEQALSQIKLSERKFETIHHTVTFFTEHSIDWLSLDDNEVRNHLKSIKGIGVWTMDMILLYSLERSNILSYDDFHLKNMMQKLYYPEREKVGKKELKLIGEKWAPFKSLAFLTLMQYKKDIKKRGNK</sequence>
<evidence type="ECO:0000256" key="3">
    <source>
        <dbReference type="ARBA" id="ARBA00022763"/>
    </source>
</evidence>
<evidence type="ECO:0000256" key="4">
    <source>
        <dbReference type="ARBA" id="ARBA00023204"/>
    </source>
</evidence>
<dbReference type="SUPFAM" id="SSF48150">
    <property type="entry name" value="DNA-glycosylase"/>
    <property type="match status" value="1"/>
</dbReference>
<dbReference type="GO" id="GO:0032993">
    <property type="term" value="C:protein-DNA complex"/>
    <property type="evidence" value="ECO:0007669"/>
    <property type="project" value="TreeGrafter"/>
</dbReference>
<keyword evidence="3" id="KW-0227">DNA damage</keyword>
<reference evidence="6 7" key="1">
    <citation type="submission" date="2021-05" db="EMBL/GenBank/DDBJ databases">
        <title>Comparative genomic studies on the polysaccharide-degrading batcterial strains of the Flammeovirga genus.</title>
        <authorList>
            <person name="Zewei F."/>
            <person name="Zheng Z."/>
            <person name="Yu L."/>
            <person name="Ruyue G."/>
            <person name="Yanhong M."/>
            <person name="Yuanyuan C."/>
            <person name="Jingyan G."/>
            <person name="Wenjun H."/>
        </authorList>
    </citation>
    <scope>NUCLEOTIDE SEQUENCE [LARGE SCALE GENOMIC DNA]</scope>
    <source>
        <strain evidence="6 7">NBRC:100898</strain>
    </source>
</reference>
<dbReference type="Gene3D" id="1.10.340.30">
    <property type="entry name" value="Hypothetical protein, domain 2"/>
    <property type="match status" value="1"/>
</dbReference>
<feature type="domain" description="HhH-GPD" evidence="5">
    <location>
        <begin position="43"/>
        <end position="191"/>
    </location>
</feature>
<name>A0AAX1MZE5_9BACT</name>
<comment type="catalytic activity">
    <reaction evidence="1">
        <text>Hydrolysis of alkylated DNA, releasing 3-methyladenine, 3-methylguanine, 7-methylguanine and 7-methyladenine.</text>
        <dbReference type="EC" id="3.2.2.21"/>
    </reaction>
</comment>
<keyword evidence="7" id="KW-1185">Reference proteome</keyword>
<dbReference type="GO" id="GO:0006285">
    <property type="term" value="P:base-excision repair, AP site formation"/>
    <property type="evidence" value="ECO:0007669"/>
    <property type="project" value="TreeGrafter"/>
</dbReference>
<dbReference type="SMART" id="SM00478">
    <property type="entry name" value="ENDO3c"/>
    <property type="match status" value="1"/>
</dbReference>
<evidence type="ECO:0000256" key="2">
    <source>
        <dbReference type="ARBA" id="ARBA00012000"/>
    </source>
</evidence>
<dbReference type="InterPro" id="IPR011257">
    <property type="entry name" value="DNA_glycosylase"/>
</dbReference>
<evidence type="ECO:0000256" key="1">
    <source>
        <dbReference type="ARBA" id="ARBA00000086"/>
    </source>
</evidence>
<gene>
    <name evidence="6" type="ORF">KMW28_13395</name>
</gene>
<accession>A0AAX1MZE5</accession>
<proteinExistence type="predicted"/>
<dbReference type="InterPro" id="IPR051912">
    <property type="entry name" value="Alkylbase_DNA_Glycosylase/TA"/>
</dbReference>
<dbReference type="InterPro" id="IPR003265">
    <property type="entry name" value="HhH-GPD_domain"/>
</dbReference>
<dbReference type="EMBL" id="CP076132">
    <property type="protein sequence ID" value="QWG00646.1"/>
    <property type="molecule type" value="Genomic_DNA"/>
</dbReference>
<dbReference type="RefSeq" id="WP_169666146.1">
    <property type="nucleotide sequence ID" value="NZ_CP076132.1"/>
</dbReference>
<evidence type="ECO:0000259" key="5">
    <source>
        <dbReference type="SMART" id="SM00478"/>
    </source>
</evidence>
<dbReference type="EC" id="3.2.2.21" evidence="2"/>
<evidence type="ECO:0000313" key="7">
    <source>
        <dbReference type="Proteomes" id="UP000678679"/>
    </source>
</evidence>
<dbReference type="GO" id="GO:0008725">
    <property type="term" value="F:DNA-3-methyladenine glycosylase activity"/>
    <property type="evidence" value="ECO:0007669"/>
    <property type="project" value="TreeGrafter"/>
</dbReference>
<protein>
    <recommendedName>
        <fullName evidence="2">DNA-3-methyladenine glycosylase II</fullName>
        <ecNumber evidence="2">3.2.2.21</ecNumber>
    </recommendedName>
</protein>
<dbReference type="KEGG" id="fya:KMW28_13395"/>
<dbReference type="Proteomes" id="UP000678679">
    <property type="component" value="Chromosome 1"/>
</dbReference>
<dbReference type="GO" id="GO:0032131">
    <property type="term" value="F:alkylated DNA binding"/>
    <property type="evidence" value="ECO:0007669"/>
    <property type="project" value="TreeGrafter"/>
</dbReference>
<dbReference type="GO" id="GO:0006307">
    <property type="term" value="P:DNA alkylation repair"/>
    <property type="evidence" value="ECO:0007669"/>
    <property type="project" value="TreeGrafter"/>
</dbReference>
<evidence type="ECO:0000313" key="6">
    <source>
        <dbReference type="EMBL" id="QWG00646.1"/>
    </source>
</evidence>
<dbReference type="Gene3D" id="1.10.1670.40">
    <property type="match status" value="1"/>
</dbReference>
<keyword evidence="4" id="KW-0234">DNA repair</keyword>
<organism evidence="6 7">
    <name type="scientific">Flammeovirga yaeyamensis</name>
    <dbReference type="NCBI Taxonomy" id="367791"/>
    <lineage>
        <taxon>Bacteria</taxon>
        <taxon>Pseudomonadati</taxon>
        <taxon>Bacteroidota</taxon>
        <taxon>Cytophagia</taxon>
        <taxon>Cytophagales</taxon>
        <taxon>Flammeovirgaceae</taxon>
        <taxon>Flammeovirga</taxon>
    </lineage>
</organism>
<dbReference type="AlphaFoldDB" id="A0AAX1MZE5"/>
<dbReference type="PANTHER" id="PTHR43003:SF5">
    <property type="entry name" value="DNA-3-METHYLADENINE GLYCOSYLASE"/>
    <property type="match status" value="1"/>
</dbReference>
<dbReference type="CDD" id="cd00056">
    <property type="entry name" value="ENDO3c"/>
    <property type="match status" value="1"/>
</dbReference>
<dbReference type="GO" id="GO:0043916">
    <property type="term" value="F:DNA-7-methylguanine glycosylase activity"/>
    <property type="evidence" value="ECO:0007669"/>
    <property type="project" value="TreeGrafter"/>
</dbReference>
<dbReference type="Pfam" id="PF00730">
    <property type="entry name" value="HhH-GPD"/>
    <property type="match status" value="1"/>
</dbReference>